<accession>A0A5P8E6D2</accession>
<dbReference type="InterPro" id="IPR026881">
    <property type="entry name" value="WYL_dom"/>
</dbReference>
<dbReference type="PROSITE" id="PS52050">
    <property type="entry name" value="WYL"/>
    <property type="match status" value="1"/>
</dbReference>
<dbReference type="Proteomes" id="UP000249375">
    <property type="component" value="Chromosome"/>
</dbReference>
<dbReference type="Pfam" id="PF13280">
    <property type="entry name" value="WYL"/>
    <property type="match status" value="1"/>
</dbReference>
<organism evidence="3 4">
    <name type="scientific">Pseudoprevotella muciniphila</name>
    <dbReference type="NCBI Taxonomy" id="2133944"/>
    <lineage>
        <taxon>Bacteria</taxon>
        <taxon>Pseudomonadati</taxon>
        <taxon>Bacteroidota</taxon>
        <taxon>Bacteroidia</taxon>
        <taxon>Bacteroidales</taxon>
        <taxon>Prevotellaceae</taxon>
        <taxon>Pseudoprevotella</taxon>
    </lineage>
</organism>
<reference evidence="3 4" key="1">
    <citation type="submission" date="2018-11" db="EMBL/GenBank/DDBJ databases">
        <authorList>
            <person name="Na S.W."/>
            <person name="Baik M."/>
        </authorList>
    </citation>
    <scope>NUCLEOTIDE SEQUENCE [LARGE SCALE GENOMIC DNA]</scope>
    <source>
        <strain evidence="3 4">E39</strain>
    </source>
</reference>
<evidence type="ECO:0000313" key="3">
    <source>
        <dbReference type="EMBL" id="QFQ12486.1"/>
    </source>
</evidence>
<evidence type="ECO:0000259" key="1">
    <source>
        <dbReference type="Pfam" id="PF13280"/>
    </source>
</evidence>
<protein>
    <submittedName>
        <fullName evidence="3">WYL domain-containing protein</fullName>
    </submittedName>
</protein>
<proteinExistence type="predicted"/>
<dbReference type="InterPro" id="IPR051534">
    <property type="entry name" value="CBASS_pafABC_assoc_protein"/>
</dbReference>
<evidence type="ECO:0000259" key="2">
    <source>
        <dbReference type="Pfam" id="PF25583"/>
    </source>
</evidence>
<feature type="domain" description="WYL" evidence="1">
    <location>
        <begin position="118"/>
        <end position="198"/>
    </location>
</feature>
<dbReference type="PANTHER" id="PTHR34580">
    <property type="match status" value="1"/>
</dbReference>
<dbReference type="AlphaFoldDB" id="A0A5P8E6D2"/>
<keyword evidence="4" id="KW-1185">Reference proteome</keyword>
<dbReference type="Pfam" id="PF25583">
    <property type="entry name" value="WCX"/>
    <property type="match status" value="1"/>
</dbReference>
<dbReference type="EMBL" id="CP033459">
    <property type="protein sequence ID" value="QFQ12486.1"/>
    <property type="molecule type" value="Genomic_DNA"/>
</dbReference>
<dbReference type="PANTHER" id="PTHR34580:SF9">
    <property type="entry name" value="SLL5097 PROTEIN"/>
    <property type="match status" value="1"/>
</dbReference>
<sequence>MAKIPLKHYLWLIDKLSKRPMKFAELRESFERSSLYESNHPLQVRTLYNWRAKIDELFGIQIKYDNDAYQLKNYDSLDYKSPQRWLIQSLAVSDVVERKRHVQSRILLENIPSGDTFLTDIIGAMEDGRVVRLTYRRFSDEIDNTPIEVEPYCVKVCNRRWYVLCHNPKEKVSNSAPAEFRQYGSLKVYALDRIHHLELTDKTFVFPEEFSPEEFFAAHFGICIGYDVPLQRVLVRFDGEQRDYLRTLPLHSSQKELQVYDDYSVFEFFLHPTIDFVRAILSFGAEAEVLEPAELRQLMATEAEIMDDFYHSEKK</sequence>
<feature type="domain" description="WCX" evidence="2">
    <location>
        <begin position="231"/>
        <end position="304"/>
    </location>
</feature>
<name>A0A5P8E6D2_9BACT</name>
<evidence type="ECO:0000313" key="4">
    <source>
        <dbReference type="Proteomes" id="UP000249375"/>
    </source>
</evidence>
<dbReference type="OrthoDB" id="43316at2"/>
<gene>
    <name evidence="3" type="ORF">C7Y71_005365</name>
</gene>
<dbReference type="InterPro" id="IPR057727">
    <property type="entry name" value="WCX_dom"/>
</dbReference>
<dbReference type="RefSeq" id="WP_111897351.1">
    <property type="nucleotide sequence ID" value="NZ_CP033459.1"/>
</dbReference>
<dbReference type="KEGG" id="alq:C7Y71_005365"/>